<accession>A0A4P2Q817</accession>
<dbReference type="SMART" id="SM00318">
    <property type="entry name" value="SNc"/>
    <property type="match status" value="1"/>
</dbReference>
<evidence type="ECO:0000256" key="1">
    <source>
        <dbReference type="ARBA" id="ARBA00022722"/>
    </source>
</evidence>
<dbReference type="InterPro" id="IPR016071">
    <property type="entry name" value="Staphylococal_nuclease_OB-fold"/>
</dbReference>
<evidence type="ECO:0000313" key="5">
    <source>
        <dbReference type="EMBL" id="AUX25697.1"/>
    </source>
</evidence>
<reference evidence="5 6" key="1">
    <citation type="submission" date="2015-09" db="EMBL/GenBank/DDBJ databases">
        <title>Sorangium comparison.</title>
        <authorList>
            <person name="Zaburannyi N."/>
            <person name="Bunk B."/>
            <person name="Overmann J."/>
            <person name="Mueller R."/>
        </authorList>
    </citation>
    <scope>NUCLEOTIDE SEQUENCE [LARGE SCALE GENOMIC DNA]</scope>
    <source>
        <strain evidence="5 6">So ceGT47</strain>
    </source>
</reference>
<dbReference type="SUPFAM" id="SSF50199">
    <property type="entry name" value="Staphylococcal nuclease"/>
    <property type="match status" value="1"/>
</dbReference>
<gene>
    <name evidence="5" type="ORF">SOCEGT47_062460</name>
</gene>
<name>A0A4P2Q817_SORCE</name>
<evidence type="ECO:0000313" key="6">
    <source>
        <dbReference type="Proteomes" id="UP000295781"/>
    </source>
</evidence>
<sequence>MKGLLPGFRRLIGYLSEVAQRRRLRRAPDLPGDRFRGQITRVVDGDTLQLHDEGGVRRHVRLLSIDTPETHFFGRSQGRWAEVAAARLRELLPVGCEVEIQVDEQRFDSYGRVLGHVHAGGQLINLQMIEEGLAAPYIVAPNLRHARDFSEAARRSSTERRGMFSDPSVLLPYEFRWSIRGGAHARAVGSLSRGEVFDLSEREQVPFWDRVFFFDVRDIRPPFVRVPAESHAPGG</sequence>
<dbReference type="AlphaFoldDB" id="A0A4P2Q817"/>
<dbReference type="Proteomes" id="UP000295781">
    <property type="component" value="Chromosome"/>
</dbReference>
<dbReference type="OrthoDB" id="9775118at2"/>
<dbReference type="EMBL" id="CP012670">
    <property type="protein sequence ID" value="AUX25697.1"/>
    <property type="molecule type" value="Genomic_DNA"/>
</dbReference>
<dbReference type="RefSeq" id="WP_129352777.1">
    <property type="nucleotide sequence ID" value="NZ_CP012670.1"/>
</dbReference>
<protein>
    <submittedName>
        <fullName evidence="5">Nuclease</fullName>
    </submittedName>
</protein>
<evidence type="ECO:0000256" key="2">
    <source>
        <dbReference type="ARBA" id="ARBA00022759"/>
    </source>
</evidence>
<evidence type="ECO:0000259" key="4">
    <source>
        <dbReference type="PROSITE" id="PS50830"/>
    </source>
</evidence>
<dbReference type="PROSITE" id="PS01123">
    <property type="entry name" value="TNASE_1"/>
    <property type="match status" value="1"/>
</dbReference>
<dbReference type="GO" id="GO:0003676">
    <property type="term" value="F:nucleic acid binding"/>
    <property type="evidence" value="ECO:0007669"/>
    <property type="project" value="InterPro"/>
</dbReference>
<dbReference type="InterPro" id="IPR002071">
    <property type="entry name" value="Thermonucl_AS"/>
</dbReference>
<proteinExistence type="predicted"/>
<keyword evidence="3" id="KW-0378">Hydrolase</keyword>
<keyword evidence="2" id="KW-0255">Endonuclease</keyword>
<feature type="domain" description="TNase-like" evidence="4">
    <location>
        <begin position="33"/>
        <end position="166"/>
    </location>
</feature>
<dbReference type="PANTHER" id="PTHR12302:SF3">
    <property type="entry name" value="SERINE_THREONINE-PROTEIN KINASE 31"/>
    <property type="match status" value="1"/>
</dbReference>
<dbReference type="Pfam" id="PF00565">
    <property type="entry name" value="SNase"/>
    <property type="match status" value="1"/>
</dbReference>
<keyword evidence="1" id="KW-0540">Nuclease</keyword>
<dbReference type="PANTHER" id="PTHR12302">
    <property type="entry name" value="EBNA2 BINDING PROTEIN P100"/>
    <property type="match status" value="1"/>
</dbReference>
<dbReference type="InterPro" id="IPR035437">
    <property type="entry name" value="SNase_OB-fold_sf"/>
</dbReference>
<dbReference type="PROSITE" id="PS50830">
    <property type="entry name" value="TNASE_3"/>
    <property type="match status" value="1"/>
</dbReference>
<dbReference type="Gene3D" id="2.40.50.90">
    <property type="match status" value="1"/>
</dbReference>
<evidence type="ECO:0000256" key="3">
    <source>
        <dbReference type="ARBA" id="ARBA00022801"/>
    </source>
</evidence>
<dbReference type="GO" id="GO:0004519">
    <property type="term" value="F:endonuclease activity"/>
    <property type="evidence" value="ECO:0007669"/>
    <property type="project" value="UniProtKB-KW"/>
</dbReference>
<organism evidence="5 6">
    <name type="scientific">Sorangium cellulosum</name>
    <name type="common">Polyangium cellulosum</name>
    <dbReference type="NCBI Taxonomy" id="56"/>
    <lineage>
        <taxon>Bacteria</taxon>
        <taxon>Pseudomonadati</taxon>
        <taxon>Myxococcota</taxon>
        <taxon>Polyangia</taxon>
        <taxon>Polyangiales</taxon>
        <taxon>Polyangiaceae</taxon>
        <taxon>Sorangium</taxon>
    </lineage>
</organism>
<dbReference type="GO" id="GO:0016787">
    <property type="term" value="F:hydrolase activity"/>
    <property type="evidence" value="ECO:0007669"/>
    <property type="project" value="UniProtKB-KW"/>
</dbReference>